<comment type="caution">
    <text evidence="2">The sequence shown here is derived from an EMBL/GenBank/DDBJ whole genome shotgun (WGS) entry which is preliminary data.</text>
</comment>
<evidence type="ECO:0000256" key="1">
    <source>
        <dbReference type="SAM" id="Coils"/>
    </source>
</evidence>
<organism evidence="2 3">
    <name type="scientific">Tolypothrix bouteillei VB521301</name>
    <dbReference type="NCBI Taxonomy" id="1479485"/>
    <lineage>
        <taxon>Bacteria</taxon>
        <taxon>Bacillati</taxon>
        <taxon>Cyanobacteriota</taxon>
        <taxon>Cyanophyceae</taxon>
        <taxon>Nostocales</taxon>
        <taxon>Tolypothrichaceae</taxon>
        <taxon>Tolypothrix</taxon>
    </lineage>
</organism>
<reference evidence="2" key="2">
    <citation type="submission" date="2019-11" db="EMBL/GenBank/DDBJ databases">
        <title>Improved Assembly of Tolypothrix boutellei genome.</title>
        <authorList>
            <person name="Sarangi A.N."/>
            <person name="Mukherjee M."/>
            <person name="Ghosh S."/>
            <person name="Singh D."/>
            <person name="Das A."/>
            <person name="Kant S."/>
            <person name="Prusty A."/>
            <person name="Tripathy S."/>
        </authorList>
    </citation>
    <scope>NUCLEOTIDE SEQUENCE</scope>
    <source>
        <strain evidence="2">VB521301</strain>
    </source>
</reference>
<protein>
    <submittedName>
        <fullName evidence="2">Uncharacterized protein</fullName>
    </submittedName>
</protein>
<evidence type="ECO:0000313" key="2">
    <source>
        <dbReference type="EMBL" id="KAF3884337.1"/>
    </source>
</evidence>
<feature type="coiled-coil region" evidence="1">
    <location>
        <begin position="22"/>
        <end position="49"/>
    </location>
</feature>
<dbReference type="Proteomes" id="UP000029738">
    <property type="component" value="Unassembled WGS sequence"/>
</dbReference>
<dbReference type="AlphaFoldDB" id="A0A8S9SX66"/>
<keyword evidence="3" id="KW-1185">Reference proteome</keyword>
<dbReference type="EMBL" id="JHEG04000001">
    <property type="protein sequence ID" value="KAF3884337.1"/>
    <property type="molecule type" value="Genomic_DNA"/>
</dbReference>
<evidence type="ECO:0000313" key="3">
    <source>
        <dbReference type="Proteomes" id="UP000029738"/>
    </source>
</evidence>
<keyword evidence="1" id="KW-0175">Coiled coil</keyword>
<sequence length="62" mass="7205">MPTAELRLTLTHQQISIAPAYFDENNQVREAAKRALKKIEEKSDEYDGEYLVKIILKGEFHN</sequence>
<gene>
    <name evidence="2" type="ORF">DA73_0400001685</name>
</gene>
<name>A0A8S9SX66_9CYAN</name>
<accession>A0A8S9SX66</accession>
<dbReference type="RefSeq" id="WP_038093363.1">
    <property type="nucleotide sequence ID" value="NZ_JHEG04000001.1"/>
</dbReference>
<proteinExistence type="predicted"/>
<reference evidence="2" key="1">
    <citation type="journal article" date="2015" name="Genome Announc.">
        <title>Draft Genome Sequence of Tolypothrix boutellei Strain VB521301.</title>
        <authorList>
            <person name="Chandrababunaidu M.M."/>
            <person name="Singh D."/>
            <person name="Sen D."/>
            <person name="Bhan S."/>
            <person name="Das S."/>
            <person name="Gupta A."/>
            <person name="Adhikary S.P."/>
            <person name="Tripathy S."/>
        </authorList>
    </citation>
    <scope>NUCLEOTIDE SEQUENCE</scope>
    <source>
        <strain evidence="2">VB521301</strain>
    </source>
</reference>